<dbReference type="AlphaFoldDB" id="A0A1Q3D3L2"/>
<keyword evidence="1" id="KW-0472">Membrane</keyword>
<name>A0A1Q3D3L2_CEPFO</name>
<keyword evidence="1" id="KW-1133">Transmembrane helix</keyword>
<dbReference type="InParanoid" id="A0A1Q3D3L2"/>
<feature type="transmembrane region" description="Helical" evidence="1">
    <location>
        <begin position="82"/>
        <end position="102"/>
    </location>
</feature>
<gene>
    <name evidence="2" type="ORF">CFOL_v3_30481</name>
</gene>
<accession>A0A1Q3D3L2</accession>
<proteinExistence type="predicted"/>
<dbReference type="OrthoDB" id="16820at2759"/>
<organism evidence="2 3">
    <name type="scientific">Cephalotus follicularis</name>
    <name type="common">Albany pitcher plant</name>
    <dbReference type="NCBI Taxonomy" id="3775"/>
    <lineage>
        <taxon>Eukaryota</taxon>
        <taxon>Viridiplantae</taxon>
        <taxon>Streptophyta</taxon>
        <taxon>Embryophyta</taxon>
        <taxon>Tracheophyta</taxon>
        <taxon>Spermatophyta</taxon>
        <taxon>Magnoliopsida</taxon>
        <taxon>eudicotyledons</taxon>
        <taxon>Gunneridae</taxon>
        <taxon>Pentapetalae</taxon>
        <taxon>rosids</taxon>
        <taxon>fabids</taxon>
        <taxon>Oxalidales</taxon>
        <taxon>Cephalotaceae</taxon>
        <taxon>Cephalotus</taxon>
    </lineage>
</organism>
<sequence>MSFWCSYIRHFGAPSLVDMKLVAQISSALLHLFCGFPCFSSVPDWAKDALQGLGKGAPFSLCLTQRHFSRIASGQGKSDNELSTVILLLQLFYFISASFGNIPSLRADGFN</sequence>
<keyword evidence="1" id="KW-0812">Transmembrane</keyword>
<evidence type="ECO:0000313" key="3">
    <source>
        <dbReference type="Proteomes" id="UP000187406"/>
    </source>
</evidence>
<feature type="transmembrane region" description="Helical" evidence="1">
    <location>
        <begin position="21"/>
        <end position="42"/>
    </location>
</feature>
<protein>
    <submittedName>
        <fullName evidence="2">Uncharacterized protein</fullName>
    </submittedName>
</protein>
<evidence type="ECO:0000313" key="2">
    <source>
        <dbReference type="EMBL" id="GAV87055.1"/>
    </source>
</evidence>
<evidence type="ECO:0000256" key="1">
    <source>
        <dbReference type="SAM" id="Phobius"/>
    </source>
</evidence>
<dbReference type="Proteomes" id="UP000187406">
    <property type="component" value="Unassembled WGS sequence"/>
</dbReference>
<reference evidence="3" key="1">
    <citation type="submission" date="2016-04" db="EMBL/GenBank/DDBJ databases">
        <title>Cephalotus genome sequencing.</title>
        <authorList>
            <person name="Fukushima K."/>
            <person name="Hasebe M."/>
            <person name="Fang X."/>
        </authorList>
    </citation>
    <scope>NUCLEOTIDE SEQUENCE [LARGE SCALE GENOMIC DNA]</scope>
    <source>
        <strain evidence="3">cv. St1</strain>
    </source>
</reference>
<dbReference type="EMBL" id="BDDD01004151">
    <property type="protein sequence ID" value="GAV87055.1"/>
    <property type="molecule type" value="Genomic_DNA"/>
</dbReference>
<comment type="caution">
    <text evidence="2">The sequence shown here is derived from an EMBL/GenBank/DDBJ whole genome shotgun (WGS) entry which is preliminary data.</text>
</comment>
<keyword evidence="3" id="KW-1185">Reference proteome</keyword>
<dbReference type="STRING" id="3775.A0A1Q3D3L2"/>